<feature type="compositionally biased region" description="Low complexity" evidence="9">
    <location>
        <begin position="78"/>
        <end position="105"/>
    </location>
</feature>
<dbReference type="AlphaFoldDB" id="A0A0L6VB64"/>
<dbReference type="InterPro" id="IPR008564">
    <property type="entry name" value="TVP23-like"/>
</dbReference>
<sequence length="302" mass="33392">MDVSLRRRKTVPPKHFVMITGEGGWSADDNEMTQLKETLDGNGSSLNLLSSAETNGLGTISADINPTTPSASAPPPRSTAASDRQQQQQQQNWNNQSNGNQDQSQSIWQQSSHPVALFFLFLFRSLAIATYVFLFCFIKKKLLCGFFSDSYVFSTVIVVILLSVDFWTVRNISGRVLVGLRFWNQVDEDGTSYWVFESRDPSQAANAVDSKMFWMALYTFPVAWILLLFIGILKFNLSFLPIVILALVFNLTNTVGFTYADRDSKRKWANELGSGGINGLFGQLGGGLLGGLTKVGIGKLFG</sequence>
<evidence type="ECO:0000256" key="1">
    <source>
        <dbReference type="ARBA" id="ARBA00003246"/>
    </source>
</evidence>
<dbReference type="PANTHER" id="PTHR13019">
    <property type="entry name" value="GOLGI APPARATUS MEMBRANE PROTEIN TVP23"/>
    <property type="match status" value="1"/>
</dbReference>
<comment type="function">
    <text evidence="1 8">Golgi membrane protein involved in vesicular trafficking.</text>
</comment>
<dbReference type="VEuPathDB" id="FungiDB:VP01_2021g2"/>
<dbReference type="GO" id="GO:0009306">
    <property type="term" value="P:protein secretion"/>
    <property type="evidence" value="ECO:0007669"/>
    <property type="project" value="TreeGrafter"/>
</dbReference>
<keyword evidence="5 8" id="KW-0812">Transmembrane</keyword>
<evidence type="ECO:0000313" key="10">
    <source>
        <dbReference type="EMBL" id="KNZ57983.1"/>
    </source>
</evidence>
<dbReference type="Proteomes" id="UP000037035">
    <property type="component" value="Unassembled WGS sequence"/>
</dbReference>
<name>A0A0L6VB64_9BASI</name>
<evidence type="ECO:0000256" key="7">
    <source>
        <dbReference type="ARBA" id="ARBA00023136"/>
    </source>
</evidence>
<proteinExistence type="inferred from homology"/>
<evidence type="ECO:0000256" key="8">
    <source>
        <dbReference type="RuleBase" id="RU361206"/>
    </source>
</evidence>
<gene>
    <name evidence="10" type="ORF">VP01_2021g2</name>
</gene>
<dbReference type="PANTHER" id="PTHR13019:SF7">
    <property type="entry name" value="GOLGI APPARATUS MEMBRANE PROTEIN TVP23"/>
    <property type="match status" value="1"/>
</dbReference>
<feature type="transmembrane region" description="Helical" evidence="8">
    <location>
        <begin position="212"/>
        <end position="233"/>
    </location>
</feature>
<evidence type="ECO:0000256" key="5">
    <source>
        <dbReference type="ARBA" id="ARBA00022692"/>
    </source>
</evidence>
<keyword evidence="8" id="KW-0333">Golgi apparatus</keyword>
<accession>A0A0L6VB64</accession>
<dbReference type="STRING" id="27349.A0A0L6VB64"/>
<organism evidence="10 11">
    <name type="scientific">Puccinia sorghi</name>
    <dbReference type="NCBI Taxonomy" id="27349"/>
    <lineage>
        <taxon>Eukaryota</taxon>
        <taxon>Fungi</taxon>
        <taxon>Dikarya</taxon>
        <taxon>Basidiomycota</taxon>
        <taxon>Pucciniomycotina</taxon>
        <taxon>Pucciniomycetes</taxon>
        <taxon>Pucciniales</taxon>
        <taxon>Pucciniaceae</taxon>
        <taxon>Puccinia</taxon>
    </lineage>
</organism>
<comment type="subcellular location">
    <subcellularLocation>
        <location evidence="2 8">Golgi apparatus membrane</location>
        <topology evidence="2 8">Multi-pass membrane protein</topology>
    </subcellularLocation>
</comment>
<evidence type="ECO:0000256" key="3">
    <source>
        <dbReference type="ARBA" id="ARBA00005467"/>
    </source>
</evidence>
<comment type="caution">
    <text evidence="10">The sequence shown here is derived from an EMBL/GenBank/DDBJ whole genome shotgun (WGS) entry which is preliminary data.</text>
</comment>
<keyword evidence="11" id="KW-1185">Reference proteome</keyword>
<feature type="transmembrane region" description="Helical" evidence="8">
    <location>
        <begin position="150"/>
        <end position="169"/>
    </location>
</feature>
<dbReference type="OrthoDB" id="2505431at2759"/>
<feature type="region of interest" description="Disordered" evidence="9">
    <location>
        <begin position="59"/>
        <end position="105"/>
    </location>
</feature>
<comment type="similarity">
    <text evidence="3 8">Belongs to the TVP23 family.</text>
</comment>
<evidence type="ECO:0000256" key="2">
    <source>
        <dbReference type="ARBA" id="ARBA00004653"/>
    </source>
</evidence>
<evidence type="ECO:0000256" key="9">
    <source>
        <dbReference type="SAM" id="MobiDB-lite"/>
    </source>
</evidence>
<feature type="transmembrane region" description="Helical" evidence="8">
    <location>
        <begin position="115"/>
        <end position="138"/>
    </location>
</feature>
<dbReference type="GO" id="GO:0016192">
    <property type="term" value="P:vesicle-mediated transport"/>
    <property type="evidence" value="ECO:0007669"/>
    <property type="project" value="TreeGrafter"/>
</dbReference>
<reference evidence="10 11" key="1">
    <citation type="submission" date="2015-08" db="EMBL/GenBank/DDBJ databases">
        <title>Next Generation Sequencing and Analysis of the Genome of Puccinia sorghi L Schw, the Causal Agent of Maize Common Rust.</title>
        <authorList>
            <person name="Rochi L."/>
            <person name="Burguener G."/>
            <person name="Darino M."/>
            <person name="Turjanski A."/>
            <person name="Kreff E."/>
            <person name="Dieguez M.J."/>
            <person name="Sacco F."/>
        </authorList>
    </citation>
    <scope>NUCLEOTIDE SEQUENCE [LARGE SCALE GENOMIC DNA]</scope>
    <source>
        <strain evidence="10 11">RO10H11247</strain>
    </source>
</reference>
<protein>
    <recommendedName>
        <fullName evidence="4 8">Golgi apparatus membrane protein TVP23</fullName>
    </recommendedName>
</protein>
<feature type="transmembrane region" description="Helical" evidence="8">
    <location>
        <begin position="239"/>
        <end position="260"/>
    </location>
</feature>
<dbReference type="GO" id="GO:0000139">
    <property type="term" value="C:Golgi membrane"/>
    <property type="evidence" value="ECO:0007669"/>
    <property type="project" value="UniProtKB-SubCell"/>
</dbReference>
<dbReference type="Pfam" id="PF05832">
    <property type="entry name" value="DUF846"/>
    <property type="match status" value="1"/>
</dbReference>
<keyword evidence="7 8" id="KW-0472">Membrane</keyword>
<keyword evidence="6 8" id="KW-1133">Transmembrane helix</keyword>
<evidence type="ECO:0000256" key="6">
    <source>
        <dbReference type="ARBA" id="ARBA00022989"/>
    </source>
</evidence>
<evidence type="ECO:0000256" key="4">
    <source>
        <dbReference type="ARBA" id="ARBA00013603"/>
    </source>
</evidence>
<dbReference type="EMBL" id="LAVV01006862">
    <property type="protein sequence ID" value="KNZ57983.1"/>
    <property type="molecule type" value="Genomic_DNA"/>
</dbReference>
<evidence type="ECO:0000313" key="11">
    <source>
        <dbReference type="Proteomes" id="UP000037035"/>
    </source>
</evidence>